<organism evidence="1 2">
    <name type="scientific">Stephania japonica</name>
    <dbReference type="NCBI Taxonomy" id="461633"/>
    <lineage>
        <taxon>Eukaryota</taxon>
        <taxon>Viridiplantae</taxon>
        <taxon>Streptophyta</taxon>
        <taxon>Embryophyta</taxon>
        <taxon>Tracheophyta</taxon>
        <taxon>Spermatophyta</taxon>
        <taxon>Magnoliopsida</taxon>
        <taxon>Ranunculales</taxon>
        <taxon>Menispermaceae</taxon>
        <taxon>Menispermoideae</taxon>
        <taxon>Cissampelideae</taxon>
        <taxon>Stephania</taxon>
    </lineage>
</organism>
<proteinExistence type="predicted"/>
<dbReference type="AlphaFoldDB" id="A0AAP0KK69"/>
<reference evidence="1 2" key="1">
    <citation type="submission" date="2024-01" db="EMBL/GenBank/DDBJ databases">
        <title>Genome assemblies of Stephania.</title>
        <authorList>
            <person name="Yang L."/>
        </authorList>
    </citation>
    <scope>NUCLEOTIDE SEQUENCE [LARGE SCALE GENOMIC DNA]</scope>
    <source>
        <strain evidence="1">QJT</strain>
        <tissue evidence="1">Leaf</tissue>
    </source>
</reference>
<protein>
    <submittedName>
        <fullName evidence="1">Uncharacterized protein</fullName>
    </submittedName>
</protein>
<name>A0AAP0KK69_9MAGN</name>
<keyword evidence="2" id="KW-1185">Reference proteome</keyword>
<dbReference type="EMBL" id="JBBNAE010000001">
    <property type="protein sequence ID" value="KAK9153213.1"/>
    <property type="molecule type" value="Genomic_DNA"/>
</dbReference>
<gene>
    <name evidence="1" type="ORF">Sjap_000693</name>
</gene>
<dbReference type="Proteomes" id="UP001417504">
    <property type="component" value="Unassembled WGS sequence"/>
</dbReference>
<comment type="caution">
    <text evidence="1">The sequence shown here is derived from an EMBL/GenBank/DDBJ whole genome shotgun (WGS) entry which is preliminary data.</text>
</comment>
<evidence type="ECO:0000313" key="1">
    <source>
        <dbReference type="EMBL" id="KAK9153213.1"/>
    </source>
</evidence>
<evidence type="ECO:0000313" key="2">
    <source>
        <dbReference type="Proteomes" id="UP001417504"/>
    </source>
</evidence>
<accession>A0AAP0KK69</accession>
<sequence length="108" mass="12317">MKKTVDGVVVDEELQIVVRLGFDEEVITQLELSSLMKKWGMLSKKESKGRDENEIGRTEFDFESDLGRTISIGSPVDSINYLKTQDKSQQIMQMRTDVAYEATIEILI</sequence>